<dbReference type="EMBL" id="CP080034">
    <property type="protein sequence ID" value="QYC09635.1"/>
    <property type="molecule type" value="Genomic_DNA"/>
</dbReference>
<keyword evidence="3" id="KW-1185">Reference proteome</keyword>
<gene>
    <name evidence="2" type="ORF">KWG56_13730</name>
</gene>
<dbReference type="Proteomes" id="UP000824334">
    <property type="component" value="Chromosome"/>
</dbReference>
<organism evidence="2 3">
    <name type="scientific">Brevundimonas nasdae</name>
    <dbReference type="NCBI Taxonomy" id="172043"/>
    <lineage>
        <taxon>Bacteria</taxon>
        <taxon>Pseudomonadati</taxon>
        <taxon>Pseudomonadota</taxon>
        <taxon>Alphaproteobacteria</taxon>
        <taxon>Caulobacterales</taxon>
        <taxon>Caulobacteraceae</taxon>
        <taxon>Brevundimonas</taxon>
    </lineage>
</organism>
<feature type="compositionally biased region" description="Basic and acidic residues" evidence="1">
    <location>
        <begin position="1"/>
        <end position="12"/>
    </location>
</feature>
<sequence>MADLTPLRRDPEGQDVAEGRAAAPSTDDRAPGVPEPQDGRAERASPSSRAYRSRHPVLHRVVLSAAGGLFRPGGRRAGTPTE</sequence>
<protein>
    <submittedName>
        <fullName evidence="2">Uncharacterized protein</fullName>
    </submittedName>
</protein>
<evidence type="ECO:0000313" key="3">
    <source>
        <dbReference type="Proteomes" id="UP000824334"/>
    </source>
</evidence>
<accession>A0ABX8TEL4</accession>
<name>A0ABX8TEL4_9CAUL</name>
<dbReference type="RefSeq" id="WP_219355191.1">
    <property type="nucleotide sequence ID" value="NZ_CP080034.1"/>
</dbReference>
<reference evidence="2 3" key="1">
    <citation type="submission" date="2021-07" db="EMBL/GenBank/DDBJ databases">
        <title>Isolation and characterization of bacteria from a gold mining with a capacity of golden bioaccumulation.</title>
        <authorList>
            <person name="Yang X.J."/>
        </authorList>
    </citation>
    <scope>NUCLEOTIDE SEQUENCE [LARGE SCALE GENOMIC DNA]</scope>
    <source>
        <strain evidence="2 3">Au29</strain>
    </source>
</reference>
<dbReference type="GeneID" id="94376342"/>
<evidence type="ECO:0000256" key="1">
    <source>
        <dbReference type="SAM" id="MobiDB-lite"/>
    </source>
</evidence>
<proteinExistence type="predicted"/>
<feature type="region of interest" description="Disordered" evidence="1">
    <location>
        <begin position="1"/>
        <end position="56"/>
    </location>
</feature>
<evidence type="ECO:0000313" key="2">
    <source>
        <dbReference type="EMBL" id="QYC09635.1"/>
    </source>
</evidence>